<proteinExistence type="predicted"/>
<dbReference type="Proteomes" id="UP000219514">
    <property type="component" value="Unassembled WGS sequence"/>
</dbReference>
<sequence length="144" mass="15577">MLFWHGRLQLIDHGAALTFHHHWPGAAASVARPYDAAQHALVDCHPDVRAADAALGPRVTAELLAGVLAQVPDDWLEGPSLDDAPDEVRARYVDQLLARLAARDAWLPPLLATAAAGGSRRRRTVGENRPSWLGPPPPEGITQR</sequence>
<dbReference type="EMBL" id="OBDO01000009">
    <property type="protein sequence ID" value="SNX98043.1"/>
    <property type="molecule type" value="Genomic_DNA"/>
</dbReference>
<evidence type="ECO:0000313" key="2">
    <source>
        <dbReference type="EMBL" id="SNX98043.1"/>
    </source>
</evidence>
<gene>
    <name evidence="2" type="ORF">SAMN06893097_109123</name>
</gene>
<feature type="compositionally biased region" description="Pro residues" evidence="1">
    <location>
        <begin position="133"/>
        <end position="144"/>
    </location>
</feature>
<evidence type="ECO:0000313" key="3">
    <source>
        <dbReference type="Proteomes" id="UP000219514"/>
    </source>
</evidence>
<protein>
    <submittedName>
        <fullName evidence="2">Uncharacterized protein</fullName>
    </submittedName>
</protein>
<accession>A0A285EGR4</accession>
<feature type="region of interest" description="Disordered" evidence="1">
    <location>
        <begin position="117"/>
        <end position="144"/>
    </location>
</feature>
<keyword evidence="3" id="KW-1185">Reference proteome</keyword>
<name>A0A285EGR4_9ACTN</name>
<dbReference type="RefSeq" id="WP_245853977.1">
    <property type="nucleotide sequence ID" value="NZ_JACHXB010000001.1"/>
</dbReference>
<evidence type="ECO:0000256" key="1">
    <source>
        <dbReference type="SAM" id="MobiDB-lite"/>
    </source>
</evidence>
<organism evidence="2 3">
    <name type="scientific">Geodermatophilus sabuli</name>
    <dbReference type="NCBI Taxonomy" id="1564158"/>
    <lineage>
        <taxon>Bacteria</taxon>
        <taxon>Bacillati</taxon>
        <taxon>Actinomycetota</taxon>
        <taxon>Actinomycetes</taxon>
        <taxon>Geodermatophilales</taxon>
        <taxon>Geodermatophilaceae</taxon>
        <taxon>Geodermatophilus</taxon>
    </lineage>
</organism>
<reference evidence="2 3" key="1">
    <citation type="submission" date="2017-09" db="EMBL/GenBank/DDBJ databases">
        <authorList>
            <person name="Ehlers B."/>
            <person name="Leendertz F.H."/>
        </authorList>
    </citation>
    <scope>NUCLEOTIDE SEQUENCE [LARGE SCALE GENOMIC DNA]</scope>
    <source>
        <strain evidence="2 3">DSM 46844</strain>
    </source>
</reference>
<dbReference type="AlphaFoldDB" id="A0A285EGR4"/>